<evidence type="ECO:0000313" key="4">
    <source>
        <dbReference type="EMBL" id="EHG98634.1"/>
    </source>
</evidence>
<evidence type="ECO:0000256" key="1">
    <source>
        <dbReference type="ARBA" id="ARBA00004429"/>
    </source>
</evidence>
<evidence type="ECO:0000313" key="5">
    <source>
        <dbReference type="Proteomes" id="UP000003598"/>
    </source>
</evidence>
<evidence type="ECO:0000256" key="3">
    <source>
        <dbReference type="SAM" id="Phobius"/>
    </source>
</evidence>
<proteinExistence type="predicted"/>
<keyword evidence="5" id="KW-1185">Reference proteome</keyword>
<keyword evidence="2" id="KW-1003">Cell membrane</keyword>
<accession>G5SVV0</accession>
<dbReference type="GO" id="GO:0005886">
    <property type="term" value="C:plasma membrane"/>
    <property type="evidence" value="ECO:0007669"/>
    <property type="project" value="UniProtKB-SubCell"/>
</dbReference>
<dbReference type="Gene3D" id="1.20.1250.20">
    <property type="entry name" value="MFS general substrate transporter like domains"/>
    <property type="match status" value="1"/>
</dbReference>
<feature type="transmembrane region" description="Helical" evidence="3">
    <location>
        <begin position="18"/>
        <end position="36"/>
    </location>
</feature>
<dbReference type="EMBL" id="AFFY01000070">
    <property type="protein sequence ID" value="EHG98634.1"/>
    <property type="molecule type" value="Genomic_DNA"/>
</dbReference>
<dbReference type="SUPFAM" id="SSF103473">
    <property type="entry name" value="MFS general substrate transporter"/>
    <property type="match status" value="1"/>
</dbReference>
<dbReference type="HOGENOM" id="CLU_1708019_0_0_10"/>
<dbReference type="InterPro" id="IPR050375">
    <property type="entry name" value="MFS_TsgA-like"/>
</dbReference>
<feature type="non-terminal residue" evidence="4">
    <location>
        <position position="1"/>
    </location>
</feature>
<dbReference type="PANTHER" id="PTHR43702:SF3">
    <property type="entry name" value="PROTEIN TSGA"/>
    <property type="match status" value="1"/>
</dbReference>
<comment type="caution">
    <text evidence="4">The sequence shown here is derived from an EMBL/GenBank/DDBJ whole genome shotgun (WGS) entry which is preliminary data.</text>
</comment>
<gene>
    <name evidence="4" type="ORF">HMPREF9441_03521</name>
</gene>
<feature type="transmembrane region" description="Helical" evidence="3">
    <location>
        <begin position="90"/>
        <end position="111"/>
    </location>
</feature>
<dbReference type="PATRIC" id="fig|762968.3.peg.3086"/>
<dbReference type="eggNOG" id="COG0738">
    <property type="taxonomic scope" value="Bacteria"/>
</dbReference>
<dbReference type="AlphaFoldDB" id="G5SVV0"/>
<feature type="transmembrane region" description="Helical" evidence="3">
    <location>
        <begin position="123"/>
        <end position="141"/>
    </location>
</feature>
<sequence>IGRLTGGSLGAKFSSKGMLSFVSLLGLVFVLLAIFIPETQMVNMPVFKADISFGLAQVPMSIMFLILCGLCTSVMWGGIFNLATEGLGKYTAAASGIFMVMVCGGGILPAIQGWAADAVGYIQSYWVIVLAIAYLLFYALVGSKNVNTDIDVA</sequence>
<dbReference type="Proteomes" id="UP000003598">
    <property type="component" value="Unassembled WGS sequence"/>
</dbReference>
<dbReference type="PANTHER" id="PTHR43702">
    <property type="entry name" value="L-FUCOSE-PROTON SYMPORTER"/>
    <property type="match status" value="1"/>
</dbReference>
<dbReference type="STRING" id="762968.HMPREF9441_03521"/>
<evidence type="ECO:0000256" key="2">
    <source>
        <dbReference type="ARBA" id="ARBA00022475"/>
    </source>
</evidence>
<keyword evidence="3" id="KW-0812">Transmembrane</keyword>
<feature type="transmembrane region" description="Helical" evidence="3">
    <location>
        <begin position="56"/>
        <end position="78"/>
    </location>
</feature>
<keyword evidence="3" id="KW-0472">Membrane</keyword>
<evidence type="ECO:0008006" key="6">
    <source>
        <dbReference type="Google" id="ProtNLM"/>
    </source>
</evidence>
<dbReference type="InterPro" id="IPR036259">
    <property type="entry name" value="MFS_trans_sf"/>
</dbReference>
<protein>
    <recommendedName>
        <fullName evidence="6">Major facilitator superfamily (MFS) profile domain-containing protein</fullName>
    </recommendedName>
</protein>
<comment type="subcellular location">
    <subcellularLocation>
        <location evidence="1">Cell inner membrane</location>
        <topology evidence="1">Multi-pass membrane protein</topology>
    </subcellularLocation>
</comment>
<reference evidence="4 5" key="1">
    <citation type="submission" date="2011-03" db="EMBL/GenBank/DDBJ databases">
        <authorList>
            <person name="Weinstock G."/>
            <person name="Sodergren E."/>
            <person name="Clifton S."/>
            <person name="Fulton L."/>
            <person name="Fulton B."/>
            <person name="Courtney L."/>
            <person name="Fronick C."/>
            <person name="Harrison M."/>
            <person name="Strong C."/>
            <person name="Farmer C."/>
            <person name="Delahaunty K."/>
            <person name="Markovic C."/>
            <person name="Hall O."/>
            <person name="Minx P."/>
            <person name="Tomlinson C."/>
            <person name="Mitreva M."/>
            <person name="Hou S."/>
            <person name="Chen J."/>
            <person name="Wollam A."/>
            <person name="Pepin K.H."/>
            <person name="Johnson M."/>
            <person name="Bhonagiri V."/>
            <person name="Zhang X."/>
            <person name="Suruliraj S."/>
            <person name="Warren W."/>
            <person name="Chinwalla A."/>
            <person name="Mardis E.R."/>
            <person name="Wilson R.K."/>
        </authorList>
    </citation>
    <scope>NUCLEOTIDE SEQUENCE [LARGE SCALE GENOMIC DNA]</scope>
    <source>
        <strain evidence="4 5">YIT 11840</strain>
    </source>
</reference>
<name>G5SVV0_9BACT</name>
<keyword evidence="3" id="KW-1133">Transmembrane helix</keyword>
<organism evidence="4 5">
    <name type="scientific">Paraprevotella clara YIT 11840</name>
    <dbReference type="NCBI Taxonomy" id="762968"/>
    <lineage>
        <taxon>Bacteria</taxon>
        <taxon>Pseudomonadati</taxon>
        <taxon>Bacteroidota</taxon>
        <taxon>Bacteroidia</taxon>
        <taxon>Bacteroidales</taxon>
        <taxon>Prevotellaceae</taxon>
        <taxon>Paraprevotella</taxon>
    </lineage>
</organism>